<proteinExistence type="inferred from homology"/>
<dbReference type="HOGENOM" id="CLU_001570_14_2_1"/>
<evidence type="ECO:0000256" key="3">
    <source>
        <dbReference type="ARBA" id="ARBA00022617"/>
    </source>
</evidence>
<dbReference type="PANTHER" id="PTHR24305">
    <property type="entry name" value="CYTOCHROME P450"/>
    <property type="match status" value="1"/>
</dbReference>
<feature type="chain" id="PRO_5004343009" description="Cytochrome P450" evidence="6">
    <location>
        <begin position="17"/>
        <end position="359"/>
    </location>
</feature>
<dbReference type="InterPro" id="IPR001128">
    <property type="entry name" value="Cyt_P450"/>
</dbReference>
<comment type="similarity">
    <text evidence="2">Belongs to the cytochrome P450 family.</text>
</comment>
<accession>R0ICD5</accession>
<evidence type="ECO:0008006" key="9">
    <source>
        <dbReference type="Google" id="ProtNLM"/>
    </source>
</evidence>
<comment type="cofactor">
    <cofactor evidence="1">
        <name>heme</name>
        <dbReference type="ChEBI" id="CHEBI:30413"/>
    </cofactor>
</comment>
<reference evidence="7 8" key="2">
    <citation type="journal article" date="2013" name="PLoS Genet.">
        <title>Comparative genome structure, secondary metabolite, and effector coding capacity across Cochliobolus pathogens.</title>
        <authorList>
            <person name="Condon B.J."/>
            <person name="Leng Y."/>
            <person name="Wu D."/>
            <person name="Bushley K.E."/>
            <person name="Ohm R.A."/>
            <person name="Otillar R."/>
            <person name="Martin J."/>
            <person name="Schackwitz W."/>
            <person name="Grimwood J."/>
            <person name="MohdZainudin N."/>
            <person name="Xue C."/>
            <person name="Wang R."/>
            <person name="Manning V.A."/>
            <person name="Dhillon B."/>
            <person name="Tu Z.J."/>
            <person name="Steffenson B.J."/>
            <person name="Salamov A."/>
            <person name="Sun H."/>
            <person name="Lowry S."/>
            <person name="LaButti K."/>
            <person name="Han J."/>
            <person name="Copeland A."/>
            <person name="Lindquist E."/>
            <person name="Barry K."/>
            <person name="Schmutz J."/>
            <person name="Baker S.E."/>
            <person name="Ciuffetti L.M."/>
            <person name="Grigoriev I.V."/>
            <person name="Zhong S."/>
            <person name="Turgeon B.G."/>
        </authorList>
    </citation>
    <scope>NUCLEOTIDE SEQUENCE [LARGE SCALE GENOMIC DNA]</scope>
    <source>
        <strain evidence="8">28A</strain>
    </source>
</reference>
<dbReference type="RefSeq" id="XP_008029996.1">
    <property type="nucleotide sequence ID" value="XM_008031805.1"/>
</dbReference>
<evidence type="ECO:0000313" key="7">
    <source>
        <dbReference type="EMBL" id="EOA83035.1"/>
    </source>
</evidence>
<dbReference type="AlphaFoldDB" id="R0ICD5"/>
<keyword evidence="4" id="KW-0479">Metal-binding</keyword>
<protein>
    <recommendedName>
        <fullName evidence="9">Cytochrome P450</fullName>
    </recommendedName>
</protein>
<name>R0ICD5_EXST2</name>
<evidence type="ECO:0000256" key="4">
    <source>
        <dbReference type="ARBA" id="ARBA00022723"/>
    </source>
</evidence>
<keyword evidence="5" id="KW-0408">Iron</keyword>
<dbReference type="STRING" id="671987.R0ICD5"/>
<gene>
    <name evidence="7" type="ORF">SETTUDRAFT_96380</name>
</gene>
<dbReference type="EMBL" id="KB908844">
    <property type="protein sequence ID" value="EOA83035.1"/>
    <property type="molecule type" value="Genomic_DNA"/>
</dbReference>
<dbReference type="eggNOG" id="KOG0158">
    <property type="taxonomic scope" value="Eukaryota"/>
</dbReference>
<dbReference type="SUPFAM" id="SSF48264">
    <property type="entry name" value="Cytochrome P450"/>
    <property type="match status" value="1"/>
</dbReference>
<evidence type="ECO:0000256" key="5">
    <source>
        <dbReference type="ARBA" id="ARBA00023004"/>
    </source>
</evidence>
<dbReference type="GO" id="GO:0005506">
    <property type="term" value="F:iron ion binding"/>
    <property type="evidence" value="ECO:0007669"/>
    <property type="project" value="InterPro"/>
</dbReference>
<dbReference type="InterPro" id="IPR050121">
    <property type="entry name" value="Cytochrome_P450_monoxygenase"/>
</dbReference>
<dbReference type="InterPro" id="IPR036396">
    <property type="entry name" value="Cyt_P450_sf"/>
</dbReference>
<evidence type="ECO:0000256" key="1">
    <source>
        <dbReference type="ARBA" id="ARBA00001971"/>
    </source>
</evidence>
<keyword evidence="3" id="KW-0349">Heme</keyword>
<keyword evidence="6" id="KW-0732">Signal</keyword>
<dbReference type="GO" id="GO:0004497">
    <property type="term" value="F:monooxygenase activity"/>
    <property type="evidence" value="ECO:0007669"/>
    <property type="project" value="InterPro"/>
</dbReference>
<sequence>MHLALIVSLSSSLIQFQKVEDYHKRYGPIVRIGPNEVSVAGWQHLRSIYTSSKIAVKDPSFYQAASFIGKNNIFQMLSPPYSLQSVGRLDPLIRQCAKRMVQRFITGASAAATHTVDVYKLCGLFSFEAICQAAFAKDFSQDANSQAAVKLLEAMEGSALTLIFNNVFPWLKSYGLGLRLPGFVGDVYRKFDYWEQQSRLLVDHFLEKSASNDQYLLSPLATGVDTFLGRRLNHDELVEEAMGYMFAGSGTTSSTLTYLLYAVSLPENAHIQERLREELKSSSTQDTAVLRQLPYLNAVIKETMRLFPTIVSTIPRVLLEPLKIYTYILPKGTVIGMQNWVHHRDPTVFPQPEHFIPDR</sequence>
<dbReference type="PRINTS" id="PR00463">
    <property type="entry name" value="EP450I"/>
</dbReference>
<dbReference type="GeneID" id="19406229"/>
<reference evidence="7 8" key="1">
    <citation type="journal article" date="2012" name="PLoS Pathog.">
        <title>Diverse lifestyles and strategies of plant pathogenesis encoded in the genomes of eighteen Dothideomycetes fungi.</title>
        <authorList>
            <person name="Ohm R.A."/>
            <person name="Feau N."/>
            <person name="Henrissat B."/>
            <person name="Schoch C.L."/>
            <person name="Horwitz B.A."/>
            <person name="Barry K.W."/>
            <person name="Condon B.J."/>
            <person name="Copeland A.C."/>
            <person name="Dhillon B."/>
            <person name="Glaser F."/>
            <person name="Hesse C.N."/>
            <person name="Kosti I."/>
            <person name="LaButti K."/>
            <person name="Lindquist E.A."/>
            <person name="Lucas S."/>
            <person name="Salamov A.A."/>
            <person name="Bradshaw R.E."/>
            <person name="Ciuffetti L."/>
            <person name="Hamelin R.C."/>
            <person name="Kema G.H.J."/>
            <person name="Lawrence C."/>
            <person name="Scott J.A."/>
            <person name="Spatafora J.W."/>
            <person name="Turgeon B.G."/>
            <person name="de Wit P.J.G.M."/>
            <person name="Zhong S."/>
            <person name="Goodwin S.B."/>
            <person name="Grigoriev I.V."/>
        </authorList>
    </citation>
    <scope>NUCLEOTIDE SEQUENCE [LARGE SCALE GENOMIC DNA]</scope>
    <source>
        <strain evidence="8">28A</strain>
    </source>
</reference>
<dbReference type="PRINTS" id="PR00385">
    <property type="entry name" value="P450"/>
</dbReference>
<dbReference type="InterPro" id="IPR002401">
    <property type="entry name" value="Cyt_P450_E_grp-I"/>
</dbReference>
<keyword evidence="8" id="KW-1185">Reference proteome</keyword>
<organism evidence="7 8">
    <name type="scientific">Exserohilum turcicum (strain 28A)</name>
    <name type="common">Northern leaf blight fungus</name>
    <name type="synonym">Setosphaeria turcica</name>
    <dbReference type="NCBI Taxonomy" id="671987"/>
    <lineage>
        <taxon>Eukaryota</taxon>
        <taxon>Fungi</taxon>
        <taxon>Dikarya</taxon>
        <taxon>Ascomycota</taxon>
        <taxon>Pezizomycotina</taxon>
        <taxon>Dothideomycetes</taxon>
        <taxon>Pleosporomycetidae</taxon>
        <taxon>Pleosporales</taxon>
        <taxon>Pleosporineae</taxon>
        <taxon>Pleosporaceae</taxon>
        <taxon>Exserohilum</taxon>
    </lineage>
</organism>
<dbReference type="Gene3D" id="1.10.630.10">
    <property type="entry name" value="Cytochrome P450"/>
    <property type="match status" value="1"/>
</dbReference>
<feature type="signal peptide" evidence="6">
    <location>
        <begin position="1"/>
        <end position="16"/>
    </location>
</feature>
<evidence type="ECO:0000313" key="8">
    <source>
        <dbReference type="Proteomes" id="UP000016935"/>
    </source>
</evidence>
<evidence type="ECO:0000256" key="2">
    <source>
        <dbReference type="ARBA" id="ARBA00010617"/>
    </source>
</evidence>
<dbReference type="GO" id="GO:0020037">
    <property type="term" value="F:heme binding"/>
    <property type="evidence" value="ECO:0007669"/>
    <property type="project" value="InterPro"/>
</dbReference>
<dbReference type="PANTHER" id="PTHR24305:SF210">
    <property type="entry name" value="CYTOCHROME P450 MONOOXYGENASE ASQL-RELATED"/>
    <property type="match status" value="1"/>
</dbReference>
<dbReference type="GO" id="GO:0016705">
    <property type="term" value="F:oxidoreductase activity, acting on paired donors, with incorporation or reduction of molecular oxygen"/>
    <property type="evidence" value="ECO:0007669"/>
    <property type="project" value="InterPro"/>
</dbReference>
<dbReference type="OrthoDB" id="1470350at2759"/>
<dbReference type="Proteomes" id="UP000016935">
    <property type="component" value="Unassembled WGS sequence"/>
</dbReference>
<dbReference type="Pfam" id="PF00067">
    <property type="entry name" value="p450"/>
    <property type="match status" value="1"/>
</dbReference>
<evidence type="ECO:0000256" key="6">
    <source>
        <dbReference type="SAM" id="SignalP"/>
    </source>
</evidence>